<organism evidence="1 2">
    <name type="scientific">Persicobacter diffluens</name>
    <dbReference type="NCBI Taxonomy" id="981"/>
    <lineage>
        <taxon>Bacteria</taxon>
        <taxon>Pseudomonadati</taxon>
        <taxon>Bacteroidota</taxon>
        <taxon>Cytophagia</taxon>
        <taxon>Cytophagales</taxon>
        <taxon>Persicobacteraceae</taxon>
        <taxon>Persicobacter</taxon>
    </lineage>
</organism>
<dbReference type="EMBL" id="BQKE01000002">
    <property type="protein sequence ID" value="GJM62526.1"/>
    <property type="molecule type" value="Genomic_DNA"/>
</dbReference>
<dbReference type="Proteomes" id="UP001310022">
    <property type="component" value="Unassembled WGS sequence"/>
</dbReference>
<sequence>MLLMNLSNYGDIVNHFEKSGKDLTTDFLEMMKRKPNYVEQWWASPDLTYTGQSVVYIGDSIPTGERGYIIGHSNWFEERMFFVGFPDLDHGRPIVLFETIENFGFLNK</sequence>
<comment type="caution">
    <text evidence="1">The sequence shown here is derived from an EMBL/GenBank/DDBJ whole genome shotgun (WGS) entry which is preliminary data.</text>
</comment>
<dbReference type="RefSeq" id="WP_338237800.1">
    <property type="nucleotide sequence ID" value="NZ_BQKE01000002.1"/>
</dbReference>
<accession>A0AAN4VYR2</accession>
<dbReference type="AlphaFoldDB" id="A0AAN4VYR2"/>
<evidence type="ECO:0000313" key="1">
    <source>
        <dbReference type="EMBL" id="GJM62526.1"/>
    </source>
</evidence>
<proteinExistence type="predicted"/>
<name>A0AAN4VYR2_9BACT</name>
<keyword evidence="2" id="KW-1185">Reference proteome</keyword>
<gene>
    <name evidence="1" type="ORF">PEDI_30780</name>
</gene>
<protein>
    <submittedName>
        <fullName evidence="1">Uncharacterized protein</fullName>
    </submittedName>
</protein>
<evidence type="ECO:0000313" key="2">
    <source>
        <dbReference type="Proteomes" id="UP001310022"/>
    </source>
</evidence>
<reference evidence="1 2" key="1">
    <citation type="submission" date="2021-12" db="EMBL/GenBank/DDBJ databases">
        <title>Genome sequencing of bacteria with rrn-lacking chromosome and rrn-plasmid.</title>
        <authorList>
            <person name="Anda M."/>
            <person name="Iwasaki W."/>
        </authorList>
    </citation>
    <scope>NUCLEOTIDE SEQUENCE [LARGE SCALE GENOMIC DNA]</scope>
    <source>
        <strain evidence="1 2">NBRC 15940</strain>
    </source>
</reference>